<accession>G8C1R1</accession>
<dbReference type="eggNOG" id="KOG3780">
    <property type="taxonomic scope" value="Eukaryota"/>
</dbReference>
<dbReference type="AlphaFoldDB" id="G8C1R1"/>
<dbReference type="GO" id="GO:0071444">
    <property type="term" value="P:cellular response to pheromone"/>
    <property type="evidence" value="ECO:0007669"/>
    <property type="project" value="EnsemblFungi"/>
</dbReference>
<dbReference type="InterPro" id="IPR011021">
    <property type="entry name" value="Arrestin-like_N"/>
</dbReference>
<name>G8C1R1_TETPH</name>
<dbReference type="GO" id="GO:0005886">
    <property type="term" value="C:plasma membrane"/>
    <property type="evidence" value="ECO:0007669"/>
    <property type="project" value="TreeGrafter"/>
</dbReference>
<dbReference type="GO" id="GO:0070086">
    <property type="term" value="P:ubiquitin-dependent endocytosis"/>
    <property type="evidence" value="ECO:0007669"/>
    <property type="project" value="TreeGrafter"/>
</dbReference>
<proteinExistence type="predicted"/>
<dbReference type="Pfam" id="PF00339">
    <property type="entry name" value="Arrestin_N"/>
    <property type="match status" value="1"/>
</dbReference>
<dbReference type="GO" id="GO:0002092">
    <property type="term" value="P:positive regulation of receptor internalization"/>
    <property type="evidence" value="ECO:0007669"/>
    <property type="project" value="EnsemblFungi"/>
</dbReference>
<dbReference type="STRING" id="1071381.G8C1R1"/>
<dbReference type="InterPro" id="IPR014752">
    <property type="entry name" value="Arrestin-like_C"/>
</dbReference>
<dbReference type="PANTHER" id="PTHR11188">
    <property type="entry name" value="ARRESTIN DOMAIN CONTAINING PROTEIN"/>
    <property type="match status" value="1"/>
</dbReference>
<dbReference type="KEGG" id="tpf:TPHA_0O01200"/>
<evidence type="ECO:0000313" key="3">
    <source>
        <dbReference type="Proteomes" id="UP000005666"/>
    </source>
</evidence>
<sequence>MDIMRNYCRDPVLFDIRLNNLEEDVLVIKGSPDEAPSVLLAGTIVLSLSEPVQIKKLKIKLVGDINMKIFEEPTSKTNDNYSRFKKRIFEHSWDDVDIDSCLGNLQFDNSVADPIIDKRRILRQKAKSSTSLVSAFARNKLQGVNSSTDIFNPIGSSHRTDAATKHITLVKGNYEFPFSAILPGSLTESVESLTNANVIYKLTATLERTKNDPDIITEKHLRVIRTVSPDTAELSETVAVDNTWPEKVEYSISIPTKTVAIGSTIPISISIVPLLKNLKLGQVKVVLIENSQYCGHYGNIHNQEREVCRIKLKDPLNHIAASVNSASDGSDDLDTEYMNFQDIWEVQSALKIPPNLLNCCQDCTVMKNIKVRHKLKFVIYLINPDCHVSQLRASLPVQIFLSPFIAVTVKSTEPDWITDHKDKLINTYSSSGLDNLYYEKHKKVNDNESAVIFSRATSGVNVADMSGIDDHSVVSNGNLTPRAELMVPPKYERYMYDPVYSPESSGVNTPMTSGMHSPISRSRGASFLSNHTLEHSFSPMHLQNMNFLKTELERPSDNNFYSSAFLQTGKSQINSEGLDELIQGSNNNTKVASPLIKNAESSTDISSNFLPTNPFSSSYSCNFLNNIKNVQPVDINQNIQSSKSLIRPDMVDLDASPPSNWKPQEMNKVPTYDTAMKITSIGMELPPIYPIQDASSSIPIESPKSAKIKSESYTNLMFHRNQRKSPPFSLLRSNSTQLKDVKKSRRPFNIINEQSLYNSDSMVSSNTEIH</sequence>
<dbReference type="InterPro" id="IPR050357">
    <property type="entry name" value="Arrestin_domain-protein"/>
</dbReference>
<dbReference type="GO" id="GO:0000747">
    <property type="term" value="P:conjugation with cellular fusion"/>
    <property type="evidence" value="ECO:0007669"/>
    <property type="project" value="EnsemblFungi"/>
</dbReference>
<protein>
    <recommendedName>
        <fullName evidence="1">Arrestin C-terminal-like domain-containing protein</fullName>
    </recommendedName>
</protein>
<dbReference type="Proteomes" id="UP000005666">
    <property type="component" value="Chromosome 15"/>
</dbReference>
<dbReference type="EMBL" id="HE612870">
    <property type="protein sequence ID" value="CCE66089.1"/>
    <property type="molecule type" value="Genomic_DNA"/>
</dbReference>
<reference evidence="2 3" key="1">
    <citation type="journal article" date="2011" name="Proc. Natl. Acad. Sci. U.S.A.">
        <title>Evolutionary erosion of yeast sex chromosomes by mating-type switching accidents.</title>
        <authorList>
            <person name="Gordon J.L."/>
            <person name="Armisen D."/>
            <person name="Proux-Wera E."/>
            <person name="Oheigeartaigh S.S."/>
            <person name="Byrne K.P."/>
            <person name="Wolfe K.H."/>
        </authorList>
    </citation>
    <scope>NUCLEOTIDE SEQUENCE [LARGE SCALE GENOMIC DNA]</scope>
    <source>
        <strain evidence="3">ATCC 24235 / CBS 4417 / NBRC 1672 / NRRL Y-8282 / UCD 70-5</strain>
    </source>
</reference>
<dbReference type="InterPro" id="IPR011022">
    <property type="entry name" value="Arrestin_C-like"/>
</dbReference>
<dbReference type="GeneID" id="11530628"/>
<gene>
    <name evidence="2" type="primary">TPHA0O01200</name>
    <name evidence="2" type="ordered locus">TPHA_0O01200</name>
</gene>
<dbReference type="Gene3D" id="2.60.40.640">
    <property type="match status" value="1"/>
</dbReference>
<dbReference type="GO" id="GO:0031625">
    <property type="term" value="F:ubiquitin protein ligase binding"/>
    <property type="evidence" value="ECO:0007669"/>
    <property type="project" value="EnsemblFungi"/>
</dbReference>
<organism evidence="2 3">
    <name type="scientific">Tetrapisispora phaffii (strain ATCC 24235 / CBS 4417 / NBRC 1672 / NRRL Y-8282 / UCD 70-5)</name>
    <name type="common">Yeast</name>
    <name type="synonym">Fabospora phaffii</name>
    <dbReference type="NCBI Taxonomy" id="1071381"/>
    <lineage>
        <taxon>Eukaryota</taxon>
        <taxon>Fungi</taxon>
        <taxon>Dikarya</taxon>
        <taxon>Ascomycota</taxon>
        <taxon>Saccharomycotina</taxon>
        <taxon>Saccharomycetes</taxon>
        <taxon>Saccharomycetales</taxon>
        <taxon>Saccharomycetaceae</taxon>
        <taxon>Tetrapisispora</taxon>
    </lineage>
</organism>
<dbReference type="HOGENOM" id="CLU_018982_1_1_1"/>
<dbReference type="GO" id="GO:0030674">
    <property type="term" value="F:protein-macromolecule adaptor activity"/>
    <property type="evidence" value="ECO:0007669"/>
    <property type="project" value="TreeGrafter"/>
</dbReference>
<dbReference type="SMART" id="SM01017">
    <property type="entry name" value="Arrestin_C"/>
    <property type="match status" value="1"/>
</dbReference>
<dbReference type="GO" id="GO:0005829">
    <property type="term" value="C:cytosol"/>
    <property type="evidence" value="ECO:0007669"/>
    <property type="project" value="TreeGrafter"/>
</dbReference>
<dbReference type="RefSeq" id="XP_003688523.1">
    <property type="nucleotide sequence ID" value="XM_003688475.1"/>
</dbReference>
<feature type="domain" description="Arrestin C-terminal-like" evidence="1">
    <location>
        <begin position="244"/>
        <end position="404"/>
    </location>
</feature>
<dbReference type="Pfam" id="PF02752">
    <property type="entry name" value="Arrestin_C"/>
    <property type="match status" value="1"/>
</dbReference>
<keyword evidence="3" id="KW-1185">Reference proteome</keyword>
<dbReference type="OrthoDB" id="2333384at2759"/>
<evidence type="ECO:0000313" key="2">
    <source>
        <dbReference type="EMBL" id="CCE66089.1"/>
    </source>
</evidence>
<dbReference type="PANTHER" id="PTHR11188:SF17">
    <property type="entry name" value="FI21816P1"/>
    <property type="match status" value="1"/>
</dbReference>
<evidence type="ECO:0000259" key="1">
    <source>
        <dbReference type="SMART" id="SM01017"/>
    </source>
</evidence>